<dbReference type="PROSITE" id="PS50977">
    <property type="entry name" value="HTH_TETR_2"/>
    <property type="match status" value="1"/>
</dbReference>
<feature type="DNA-binding region" description="H-T-H motif" evidence="2">
    <location>
        <begin position="37"/>
        <end position="56"/>
    </location>
</feature>
<dbReference type="Gene3D" id="1.10.357.10">
    <property type="entry name" value="Tetracycline Repressor, domain 2"/>
    <property type="match status" value="1"/>
</dbReference>
<gene>
    <name evidence="4" type="ORF">DFR24_4230</name>
</gene>
<reference evidence="4 5" key="1">
    <citation type="submission" date="2019-03" db="EMBL/GenBank/DDBJ databases">
        <title>Genomic Encyclopedia of Type Strains, Phase IV (KMG-IV): sequencing the most valuable type-strain genomes for metagenomic binning, comparative biology and taxonomic classification.</title>
        <authorList>
            <person name="Goeker M."/>
        </authorList>
    </citation>
    <scope>NUCLEOTIDE SEQUENCE [LARGE SCALE GENOMIC DNA]</scope>
    <source>
        <strain evidence="4 5">DSM 26377</strain>
    </source>
</reference>
<dbReference type="AlphaFoldDB" id="A0A4R7NX19"/>
<dbReference type="InterPro" id="IPR009057">
    <property type="entry name" value="Homeodomain-like_sf"/>
</dbReference>
<dbReference type="Proteomes" id="UP000295341">
    <property type="component" value="Unassembled WGS sequence"/>
</dbReference>
<dbReference type="InterPro" id="IPR036271">
    <property type="entry name" value="Tet_transcr_reg_TetR-rel_C_sf"/>
</dbReference>
<dbReference type="SUPFAM" id="SSF46689">
    <property type="entry name" value="Homeodomain-like"/>
    <property type="match status" value="1"/>
</dbReference>
<evidence type="ECO:0000259" key="3">
    <source>
        <dbReference type="PROSITE" id="PS50977"/>
    </source>
</evidence>
<evidence type="ECO:0000313" key="5">
    <source>
        <dbReference type="Proteomes" id="UP000295341"/>
    </source>
</evidence>
<accession>A0A4R7NX19</accession>
<keyword evidence="5" id="KW-1185">Reference proteome</keyword>
<dbReference type="Pfam" id="PF00440">
    <property type="entry name" value="TetR_N"/>
    <property type="match status" value="1"/>
</dbReference>
<organism evidence="4 5">
    <name type="scientific">Panacagrimonas perspica</name>
    <dbReference type="NCBI Taxonomy" id="381431"/>
    <lineage>
        <taxon>Bacteria</taxon>
        <taxon>Pseudomonadati</taxon>
        <taxon>Pseudomonadota</taxon>
        <taxon>Gammaproteobacteria</taxon>
        <taxon>Nevskiales</taxon>
        <taxon>Nevskiaceae</taxon>
        <taxon>Panacagrimonas</taxon>
    </lineage>
</organism>
<sequence length="220" mass="23920">MRYKRSPLMEERLADNRQRILVSARKLVAEGGFRAAQIAAVAADAGLSTGSIYRYFPSKADLFVEVLGEAVKHEIEILRTIAKSEGTAADRLRRAVESFARRAFEGPFLAYAFIAEPAEAEVDIARIRARREFGNVFKSILKDGIASGEFPAQDGDVASACIVGAFTEALIGPIGPTHRGERHREQVIATISLFCLRAVVGPAVLAPRAGARSPRRRNTA</sequence>
<comment type="caution">
    <text evidence="4">The sequence shown here is derived from an EMBL/GenBank/DDBJ whole genome shotgun (WGS) entry which is preliminary data.</text>
</comment>
<dbReference type="PANTHER" id="PTHR30055">
    <property type="entry name" value="HTH-TYPE TRANSCRIPTIONAL REGULATOR RUTR"/>
    <property type="match status" value="1"/>
</dbReference>
<dbReference type="EMBL" id="SOBT01000011">
    <property type="protein sequence ID" value="TDU25785.1"/>
    <property type="molecule type" value="Genomic_DNA"/>
</dbReference>
<evidence type="ECO:0000256" key="1">
    <source>
        <dbReference type="ARBA" id="ARBA00023125"/>
    </source>
</evidence>
<dbReference type="InterPro" id="IPR041490">
    <property type="entry name" value="KstR2_TetR_C"/>
</dbReference>
<dbReference type="OrthoDB" id="63332at2"/>
<dbReference type="GO" id="GO:0003700">
    <property type="term" value="F:DNA-binding transcription factor activity"/>
    <property type="evidence" value="ECO:0007669"/>
    <property type="project" value="TreeGrafter"/>
</dbReference>
<proteinExistence type="predicted"/>
<dbReference type="Pfam" id="PF17932">
    <property type="entry name" value="TetR_C_24"/>
    <property type="match status" value="1"/>
</dbReference>
<dbReference type="PANTHER" id="PTHR30055:SF226">
    <property type="entry name" value="HTH-TYPE TRANSCRIPTIONAL REGULATOR PKSA"/>
    <property type="match status" value="1"/>
</dbReference>
<dbReference type="PRINTS" id="PR00455">
    <property type="entry name" value="HTHTETR"/>
</dbReference>
<name>A0A4R7NX19_9GAMM</name>
<dbReference type="GO" id="GO:0000976">
    <property type="term" value="F:transcription cis-regulatory region binding"/>
    <property type="evidence" value="ECO:0007669"/>
    <property type="project" value="TreeGrafter"/>
</dbReference>
<dbReference type="RefSeq" id="WP_133883376.1">
    <property type="nucleotide sequence ID" value="NZ_MWIN01000013.1"/>
</dbReference>
<keyword evidence="1 2" id="KW-0238">DNA-binding</keyword>
<protein>
    <submittedName>
        <fullName evidence="4">TetR family transcriptional regulator</fullName>
    </submittedName>
</protein>
<evidence type="ECO:0000256" key="2">
    <source>
        <dbReference type="PROSITE-ProRule" id="PRU00335"/>
    </source>
</evidence>
<evidence type="ECO:0000313" key="4">
    <source>
        <dbReference type="EMBL" id="TDU25785.1"/>
    </source>
</evidence>
<dbReference type="SUPFAM" id="SSF48498">
    <property type="entry name" value="Tetracyclin repressor-like, C-terminal domain"/>
    <property type="match status" value="1"/>
</dbReference>
<feature type="domain" description="HTH tetR-type" evidence="3">
    <location>
        <begin position="14"/>
        <end position="74"/>
    </location>
</feature>
<dbReference type="InterPro" id="IPR050109">
    <property type="entry name" value="HTH-type_TetR-like_transc_reg"/>
</dbReference>
<dbReference type="InterPro" id="IPR001647">
    <property type="entry name" value="HTH_TetR"/>
</dbReference>